<comment type="caution">
    <text evidence="1">The sequence shown here is derived from an EMBL/GenBank/DDBJ whole genome shotgun (WGS) entry which is preliminary data.</text>
</comment>
<reference evidence="1 2" key="1">
    <citation type="submission" date="2019-01" db="EMBL/GenBank/DDBJ databases">
        <title>Mucilaginibacter antarcticum sp. nov., isolated from antarctic soil.</title>
        <authorList>
            <person name="Yan Y.-Q."/>
            <person name="Du Z.-J."/>
        </authorList>
    </citation>
    <scope>NUCLEOTIDE SEQUENCE [LARGE SCALE GENOMIC DNA]</scope>
    <source>
        <strain evidence="1 2">F01003</strain>
    </source>
</reference>
<dbReference type="AlphaFoldDB" id="A0A3S3W9G4"/>
<proteinExistence type="predicted"/>
<dbReference type="Proteomes" id="UP000286701">
    <property type="component" value="Unassembled WGS sequence"/>
</dbReference>
<dbReference type="RefSeq" id="WP_128534222.1">
    <property type="nucleotide sequence ID" value="NZ_SBIW01000005.1"/>
</dbReference>
<keyword evidence="2" id="KW-1185">Reference proteome</keyword>
<protein>
    <submittedName>
        <fullName evidence="1">Uncharacterized protein</fullName>
    </submittedName>
</protein>
<name>A0A3S3W9G4_9SPHI</name>
<gene>
    <name evidence="1" type="ORF">EPL05_12010</name>
</gene>
<organism evidence="1 2">
    <name type="scientific">Mucilaginibacter gilvus</name>
    <dbReference type="NCBI Taxonomy" id="2305909"/>
    <lineage>
        <taxon>Bacteria</taxon>
        <taxon>Pseudomonadati</taxon>
        <taxon>Bacteroidota</taxon>
        <taxon>Sphingobacteriia</taxon>
        <taxon>Sphingobacteriales</taxon>
        <taxon>Sphingobacteriaceae</taxon>
        <taxon>Mucilaginibacter</taxon>
    </lineage>
</organism>
<dbReference type="OrthoDB" id="786308at2"/>
<sequence>MNDLQGSKMLINFCDSAFAIGESQSSPHERYFKQIKQHNAQQTYGEENICVCRIEKDINDLRYQFLR</sequence>
<evidence type="ECO:0000313" key="2">
    <source>
        <dbReference type="Proteomes" id="UP000286701"/>
    </source>
</evidence>
<evidence type="ECO:0000313" key="1">
    <source>
        <dbReference type="EMBL" id="RWY51601.1"/>
    </source>
</evidence>
<dbReference type="EMBL" id="SBIW01000005">
    <property type="protein sequence ID" value="RWY51601.1"/>
    <property type="molecule type" value="Genomic_DNA"/>
</dbReference>
<accession>A0A3S3W9G4</accession>